<comment type="caution">
    <text evidence="2">The sequence shown here is derived from an EMBL/GenBank/DDBJ whole genome shotgun (WGS) entry which is preliminary data.</text>
</comment>
<dbReference type="EMBL" id="JACIEJ010000001">
    <property type="protein sequence ID" value="MBB3984019.1"/>
    <property type="molecule type" value="Genomic_DNA"/>
</dbReference>
<gene>
    <name evidence="2" type="ORF">GGQ68_000330</name>
</gene>
<evidence type="ECO:0000259" key="1">
    <source>
        <dbReference type="Pfam" id="PF20056"/>
    </source>
</evidence>
<dbReference type="AlphaFoldDB" id="A0A7W6GSD3"/>
<dbReference type="InterPro" id="IPR045601">
    <property type="entry name" value="DUF6455"/>
</dbReference>
<proteinExistence type="predicted"/>
<accession>A0A7W6GSD3</accession>
<evidence type="ECO:0000313" key="2">
    <source>
        <dbReference type="EMBL" id="MBB3984019.1"/>
    </source>
</evidence>
<reference evidence="2 3" key="1">
    <citation type="submission" date="2020-08" db="EMBL/GenBank/DDBJ databases">
        <title>Genomic Encyclopedia of Type Strains, Phase IV (KMG-IV): sequencing the most valuable type-strain genomes for metagenomic binning, comparative biology and taxonomic classification.</title>
        <authorList>
            <person name="Goeker M."/>
        </authorList>
    </citation>
    <scope>NUCLEOTIDE SEQUENCE [LARGE SCALE GENOMIC DNA]</scope>
    <source>
        <strain evidence="2 3">DSM 102235</strain>
    </source>
</reference>
<dbReference type="RefSeq" id="WP_183962645.1">
    <property type="nucleotide sequence ID" value="NZ_BAABBZ010000012.1"/>
</dbReference>
<dbReference type="Pfam" id="PF20056">
    <property type="entry name" value="DUF6455"/>
    <property type="match status" value="1"/>
</dbReference>
<keyword evidence="3" id="KW-1185">Reference proteome</keyword>
<name>A0A7W6GSD3_9RHOB</name>
<protein>
    <recommendedName>
        <fullName evidence="1">DUF6455 domain-containing protein</fullName>
    </recommendedName>
</protein>
<dbReference type="Proteomes" id="UP000541426">
    <property type="component" value="Unassembled WGS sequence"/>
</dbReference>
<evidence type="ECO:0000313" key="3">
    <source>
        <dbReference type="Proteomes" id="UP000541426"/>
    </source>
</evidence>
<sequence>MQSPAVLKKHAEFVDRMATAQGIDLEEQMMRGRVTTPDLADAVLRCTGCSNPEHCRSWLASQKRVAQGTPDYCRNTEMLDDLRKAMDHG</sequence>
<organism evidence="2 3">
    <name type="scientific">Sagittula marina</name>
    <dbReference type="NCBI Taxonomy" id="943940"/>
    <lineage>
        <taxon>Bacteria</taxon>
        <taxon>Pseudomonadati</taxon>
        <taxon>Pseudomonadota</taxon>
        <taxon>Alphaproteobacteria</taxon>
        <taxon>Rhodobacterales</taxon>
        <taxon>Roseobacteraceae</taxon>
        <taxon>Sagittula</taxon>
    </lineage>
</organism>
<feature type="domain" description="DUF6455" evidence="1">
    <location>
        <begin position="1"/>
        <end position="84"/>
    </location>
</feature>